<feature type="transmembrane region" description="Helical" evidence="1">
    <location>
        <begin position="129"/>
        <end position="152"/>
    </location>
</feature>
<keyword evidence="1" id="KW-1133">Transmembrane helix</keyword>
<feature type="domain" description="VTT" evidence="2">
    <location>
        <begin position="72"/>
        <end position="179"/>
    </location>
</feature>
<keyword evidence="1" id="KW-0812">Transmembrane</keyword>
<feature type="transmembrane region" description="Helical" evidence="1">
    <location>
        <begin position="62"/>
        <end position="82"/>
    </location>
</feature>
<feature type="transmembrane region" description="Helical" evidence="1">
    <location>
        <begin position="29"/>
        <end position="50"/>
    </location>
</feature>
<keyword evidence="1" id="KW-0472">Membrane</keyword>
<dbReference type="Pfam" id="PF09335">
    <property type="entry name" value="VTT_dom"/>
    <property type="match status" value="1"/>
</dbReference>
<reference evidence="3 4" key="1">
    <citation type="submission" date="2020-11" db="EMBL/GenBank/DDBJ databases">
        <title>Carbohydrate-dependent, anaerobic sulfur respiration: A novel catabolism in halophilic archaea.</title>
        <authorList>
            <person name="Sorokin D.Y."/>
            <person name="Messina E."/>
            <person name="Smedile F."/>
            <person name="La Cono V."/>
            <person name="Hallsworth J.E."/>
            <person name="Yakimov M.M."/>
        </authorList>
    </citation>
    <scope>NUCLEOTIDE SEQUENCE [LARGE SCALE GENOMIC DNA]</scope>
    <source>
        <strain evidence="3 4">HSR-Est</strain>
    </source>
</reference>
<dbReference type="EMBL" id="CP064791">
    <property type="protein sequence ID" value="QSG16119.1"/>
    <property type="molecule type" value="Genomic_DNA"/>
</dbReference>
<name>A0A897NZX4_9EURY</name>
<evidence type="ECO:0000259" key="2">
    <source>
        <dbReference type="Pfam" id="PF09335"/>
    </source>
</evidence>
<dbReference type="Proteomes" id="UP000663292">
    <property type="component" value="Chromosome"/>
</dbReference>
<gene>
    <name evidence="3" type="ORF">HSEST_2609</name>
</gene>
<organism evidence="3 4">
    <name type="scientific">Halapricum desulfuricans</name>
    <dbReference type="NCBI Taxonomy" id="2841257"/>
    <lineage>
        <taxon>Archaea</taxon>
        <taxon>Methanobacteriati</taxon>
        <taxon>Methanobacteriota</taxon>
        <taxon>Stenosarchaea group</taxon>
        <taxon>Halobacteria</taxon>
        <taxon>Halobacteriales</taxon>
        <taxon>Haloarculaceae</taxon>
        <taxon>Halapricum</taxon>
    </lineage>
</organism>
<sequence length="188" mass="19776">MPVELVPVLASGMLEGVYAATEEAVRTATGPIGLVLIGIYSFLIAFVLPLPSEIVLAPAESMRLGLPLSATTGLIVLVSGLGKAAGSVFAFHIGQEAKQSGPIIRFVRRSRFDIVEWSEKTAVQLAQEYGYIGLALALSVPGFPDTISIYAFSVLEKDYVRFAAATFAGSVGRLLVTIVGFASVTALL</sequence>
<dbReference type="InterPro" id="IPR032816">
    <property type="entry name" value="VTT_dom"/>
</dbReference>
<keyword evidence="4" id="KW-1185">Reference proteome</keyword>
<evidence type="ECO:0000313" key="3">
    <source>
        <dbReference type="EMBL" id="QSG16119.1"/>
    </source>
</evidence>
<accession>A0A897NZX4</accession>
<evidence type="ECO:0000256" key="1">
    <source>
        <dbReference type="SAM" id="Phobius"/>
    </source>
</evidence>
<dbReference type="AlphaFoldDB" id="A0A897NZX4"/>
<proteinExistence type="predicted"/>
<feature type="transmembrane region" description="Helical" evidence="1">
    <location>
        <begin position="164"/>
        <end position="187"/>
    </location>
</feature>
<evidence type="ECO:0000313" key="4">
    <source>
        <dbReference type="Proteomes" id="UP000663292"/>
    </source>
</evidence>
<protein>
    <submittedName>
        <fullName evidence="3">Membrane protein DegA family</fullName>
    </submittedName>
</protein>